<evidence type="ECO:0000259" key="6">
    <source>
        <dbReference type="PROSITE" id="PS50048"/>
    </source>
</evidence>
<reference evidence="7 8" key="1">
    <citation type="submission" date="2024-07" db="EMBL/GenBank/DDBJ databases">
        <title>Section-level genome sequencing and comparative genomics of Aspergillus sections Usti and Cavernicolus.</title>
        <authorList>
            <consortium name="Lawrence Berkeley National Laboratory"/>
            <person name="Nybo J.L."/>
            <person name="Vesth T.C."/>
            <person name="Theobald S."/>
            <person name="Frisvad J.C."/>
            <person name="Larsen T.O."/>
            <person name="Kjaerboelling I."/>
            <person name="Rothschild-Mancinelli K."/>
            <person name="Lyhne E.K."/>
            <person name="Kogle M.E."/>
            <person name="Barry K."/>
            <person name="Clum A."/>
            <person name="Na H."/>
            <person name="Ledsgaard L."/>
            <person name="Lin J."/>
            <person name="Lipzen A."/>
            <person name="Kuo A."/>
            <person name="Riley R."/>
            <person name="Mondo S."/>
            <person name="Labutti K."/>
            <person name="Haridas S."/>
            <person name="Pangalinan J."/>
            <person name="Salamov A.A."/>
            <person name="Simmons B.A."/>
            <person name="Magnuson J.K."/>
            <person name="Chen J."/>
            <person name="Drula E."/>
            <person name="Henrissat B."/>
            <person name="Wiebenga A."/>
            <person name="Lubbers R.J."/>
            <person name="Gomes A.C."/>
            <person name="Makela M.R."/>
            <person name="Stajich J."/>
            <person name="Grigoriev I.V."/>
            <person name="Mortensen U.H."/>
            <person name="De Vries R.P."/>
            <person name="Baker S.E."/>
            <person name="Andersen M.R."/>
        </authorList>
    </citation>
    <scope>NUCLEOTIDE SEQUENCE [LARGE SCALE GENOMIC DNA]</scope>
    <source>
        <strain evidence="7 8">CBS 123904</strain>
    </source>
</reference>
<feature type="compositionally biased region" description="Polar residues" evidence="5">
    <location>
        <begin position="53"/>
        <end position="66"/>
    </location>
</feature>
<keyword evidence="4" id="KW-0539">Nucleus</keyword>
<dbReference type="PROSITE" id="PS50048">
    <property type="entry name" value="ZN2_CY6_FUNGAL_2"/>
    <property type="match status" value="1"/>
</dbReference>
<feature type="region of interest" description="Disordered" evidence="5">
    <location>
        <begin position="53"/>
        <end position="102"/>
    </location>
</feature>
<dbReference type="InterPro" id="IPR052400">
    <property type="entry name" value="Zn2-C6_fungal_TF"/>
</dbReference>
<dbReference type="Pfam" id="PF11951">
    <property type="entry name" value="Fungal_trans_2"/>
    <property type="match status" value="1"/>
</dbReference>
<keyword evidence="2" id="KW-0238">DNA-binding</keyword>
<dbReference type="SMART" id="SM00066">
    <property type="entry name" value="GAL4"/>
    <property type="match status" value="1"/>
</dbReference>
<evidence type="ECO:0000256" key="1">
    <source>
        <dbReference type="ARBA" id="ARBA00023015"/>
    </source>
</evidence>
<evidence type="ECO:0000256" key="4">
    <source>
        <dbReference type="ARBA" id="ARBA00023242"/>
    </source>
</evidence>
<dbReference type="EMBL" id="JBFXLU010000028">
    <property type="protein sequence ID" value="KAL2851864.1"/>
    <property type="molecule type" value="Genomic_DNA"/>
</dbReference>
<gene>
    <name evidence="7" type="ORF">BJY01DRAFT_208711</name>
</gene>
<dbReference type="PANTHER" id="PTHR47657:SF7">
    <property type="entry name" value="STEROL REGULATORY ELEMENT-BINDING PROTEIN ECM22"/>
    <property type="match status" value="1"/>
</dbReference>
<feature type="domain" description="Zn(2)-C6 fungal-type" evidence="6">
    <location>
        <begin position="14"/>
        <end position="44"/>
    </location>
</feature>
<proteinExistence type="predicted"/>
<dbReference type="Proteomes" id="UP001610446">
    <property type="component" value="Unassembled WGS sequence"/>
</dbReference>
<dbReference type="InterPro" id="IPR001138">
    <property type="entry name" value="Zn2Cys6_DnaBD"/>
</dbReference>
<evidence type="ECO:0000313" key="7">
    <source>
        <dbReference type="EMBL" id="KAL2851864.1"/>
    </source>
</evidence>
<dbReference type="InterPro" id="IPR036864">
    <property type="entry name" value="Zn2-C6_fun-type_DNA-bd_sf"/>
</dbReference>
<evidence type="ECO:0000313" key="8">
    <source>
        <dbReference type="Proteomes" id="UP001610446"/>
    </source>
</evidence>
<sequence length="437" mass="48852">MLPGRRSHRKSRAGCLQCKARKVKCDEGKPICAKCEVHGVACSFMDSQNNSPISLPVSSSDLATSTRWRRPGPPESLPDSNAQRPGQSQSQNQNQNERLVPPSSDLAIPDLELLHHYMTSTCYTLSRVPAIQAIWRDQVPSIGFREPFVLHVLLAISALHRAHNAKDSDRSRRAADISRARTHHNSAIAAAVPALRSTSLASDNSTALFLFSSLTCIFSCAISSEDTADTQIEEESTQETPTATPFHILFEQDHLSQWLRLFRGTKAVIDSSAEDLGTGQLGPIFMNGAYLSAARREQRTLEHGMMYVWELKQMIMQEHAHEDCLLSVYLPELDGLARTLAVSLKPGEGTRLETADVFAWLLEASDEYLELLRHEAPIALIILAYFCVAVRQIEWLWWTEGLSARLLGQVYAALNTEYRSWLRWPGEQIGWAPPRIL</sequence>
<dbReference type="Gene3D" id="4.10.240.10">
    <property type="entry name" value="Zn(2)-C6 fungal-type DNA-binding domain"/>
    <property type="match status" value="1"/>
</dbReference>
<dbReference type="CDD" id="cd00067">
    <property type="entry name" value="GAL4"/>
    <property type="match status" value="1"/>
</dbReference>
<evidence type="ECO:0000256" key="3">
    <source>
        <dbReference type="ARBA" id="ARBA00023163"/>
    </source>
</evidence>
<dbReference type="PROSITE" id="PS00463">
    <property type="entry name" value="ZN2_CY6_FUNGAL_1"/>
    <property type="match status" value="1"/>
</dbReference>
<comment type="caution">
    <text evidence="7">The sequence shown here is derived from an EMBL/GenBank/DDBJ whole genome shotgun (WGS) entry which is preliminary data.</text>
</comment>
<protein>
    <recommendedName>
        <fullName evidence="6">Zn(2)-C6 fungal-type domain-containing protein</fullName>
    </recommendedName>
</protein>
<dbReference type="InterPro" id="IPR021858">
    <property type="entry name" value="Fun_TF"/>
</dbReference>
<dbReference type="PRINTS" id="PR00755">
    <property type="entry name" value="AFLATOXINBRP"/>
</dbReference>
<name>A0ABR4KJ68_9EURO</name>
<keyword evidence="8" id="KW-1185">Reference proteome</keyword>
<accession>A0ABR4KJ68</accession>
<dbReference type="SUPFAM" id="SSF57701">
    <property type="entry name" value="Zn2/Cys6 DNA-binding domain"/>
    <property type="match status" value="1"/>
</dbReference>
<evidence type="ECO:0000256" key="2">
    <source>
        <dbReference type="ARBA" id="ARBA00023125"/>
    </source>
</evidence>
<evidence type="ECO:0000256" key="5">
    <source>
        <dbReference type="SAM" id="MobiDB-lite"/>
    </source>
</evidence>
<dbReference type="PANTHER" id="PTHR47657">
    <property type="entry name" value="STEROL REGULATORY ELEMENT-BINDING PROTEIN ECM22"/>
    <property type="match status" value="1"/>
</dbReference>
<feature type="compositionally biased region" description="Low complexity" evidence="5">
    <location>
        <begin position="87"/>
        <end position="96"/>
    </location>
</feature>
<organism evidence="7 8">
    <name type="scientific">Aspergillus pseudoustus</name>
    <dbReference type="NCBI Taxonomy" id="1810923"/>
    <lineage>
        <taxon>Eukaryota</taxon>
        <taxon>Fungi</taxon>
        <taxon>Dikarya</taxon>
        <taxon>Ascomycota</taxon>
        <taxon>Pezizomycotina</taxon>
        <taxon>Eurotiomycetes</taxon>
        <taxon>Eurotiomycetidae</taxon>
        <taxon>Eurotiales</taxon>
        <taxon>Aspergillaceae</taxon>
        <taxon>Aspergillus</taxon>
        <taxon>Aspergillus subgen. Nidulantes</taxon>
    </lineage>
</organism>
<dbReference type="Pfam" id="PF00172">
    <property type="entry name" value="Zn_clus"/>
    <property type="match status" value="1"/>
</dbReference>
<keyword evidence="1" id="KW-0805">Transcription regulation</keyword>
<keyword evidence="3" id="KW-0804">Transcription</keyword>